<keyword evidence="4 5" id="KW-0472">Membrane</keyword>
<comment type="subcellular location">
    <subcellularLocation>
        <location evidence="1">Membrane</location>
        <topology evidence="1">Multi-pass membrane protein</topology>
    </subcellularLocation>
</comment>
<evidence type="ECO:0000256" key="1">
    <source>
        <dbReference type="ARBA" id="ARBA00004141"/>
    </source>
</evidence>
<dbReference type="InterPro" id="IPR032808">
    <property type="entry name" value="DoxX"/>
</dbReference>
<dbReference type="STRING" id="117157.SAMN04489717_2913"/>
<evidence type="ECO:0000256" key="4">
    <source>
        <dbReference type="ARBA" id="ARBA00023136"/>
    </source>
</evidence>
<dbReference type="EMBL" id="LT629732">
    <property type="protein sequence ID" value="SDS50724.1"/>
    <property type="molecule type" value="Genomic_DNA"/>
</dbReference>
<accession>A0A1H1SRW9</accession>
<protein>
    <submittedName>
        <fullName evidence="6">DoxX-like family protein</fullName>
    </submittedName>
</protein>
<evidence type="ECO:0000256" key="5">
    <source>
        <dbReference type="SAM" id="Phobius"/>
    </source>
</evidence>
<proteinExistence type="predicted"/>
<reference evidence="6 7" key="1">
    <citation type="submission" date="2016-10" db="EMBL/GenBank/DDBJ databases">
        <authorList>
            <person name="de Groot N.N."/>
        </authorList>
    </citation>
    <scope>NUCLEOTIDE SEQUENCE [LARGE SCALE GENOMIC DNA]</scope>
    <source>
        <strain evidence="6 7">DSM 22024</strain>
    </source>
</reference>
<evidence type="ECO:0000256" key="2">
    <source>
        <dbReference type="ARBA" id="ARBA00022692"/>
    </source>
</evidence>
<keyword evidence="2 5" id="KW-0812">Transmembrane</keyword>
<feature type="transmembrane region" description="Helical" evidence="5">
    <location>
        <begin position="6"/>
        <end position="31"/>
    </location>
</feature>
<keyword evidence="7" id="KW-1185">Reference proteome</keyword>
<dbReference type="Pfam" id="PF13564">
    <property type="entry name" value="DoxX_2"/>
    <property type="match status" value="1"/>
</dbReference>
<evidence type="ECO:0000313" key="7">
    <source>
        <dbReference type="Proteomes" id="UP000198983"/>
    </source>
</evidence>
<gene>
    <name evidence="6" type="ORF">SAMN04489717_2913</name>
</gene>
<organism evidence="6 7">
    <name type="scientific">Actinopolymorpha singaporensis</name>
    <dbReference type="NCBI Taxonomy" id="117157"/>
    <lineage>
        <taxon>Bacteria</taxon>
        <taxon>Bacillati</taxon>
        <taxon>Actinomycetota</taxon>
        <taxon>Actinomycetes</taxon>
        <taxon>Propionibacteriales</taxon>
        <taxon>Actinopolymorphaceae</taxon>
        <taxon>Actinopolymorpha</taxon>
    </lineage>
</organism>
<dbReference type="OrthoDB" id="4377071at2"/>
<dbReference type="AlphaFoldDB" id="A0A1H1SRW9"/>
<dbReference type="RefSeq" id="WP_092654089.1">
    <property type="nucleotide sequence ID" value="NZ_LT629732.1"/>
</dbReference>
<name>A0A1H1SRW9_9ACTN</name>
<evidence type="ECO:0000313" key="6">
    <source>
        <dbReference type="EMBL" id="SDS50724.1"/>
    </source>
</evidence>
<evidence type="ECO:0000256" key="3">
    <source>
        <dbReference type="ARBA" id="ARBA00022989"/>
    </source>
</evidence>
<feature type="transmembrane region" description="Helical" evidence="5">
    <location>
        <begin position="98"/>
        <end position="118"/>
    </location>
</feature>
<dbReference type="GO" id="GO:0016020">
    <property type="term" value="C:membrane"/>
    <property type="evidence" value="ECO:0007669"/>
    <property type="project" value="UniProtKB-SubCell"/>
</dbReference>
<keyword evidence="3 5" id="KW-1133">Transmembrane helix</keyword>
<dbReference type="Proteomes" id="UP000198983">
    <property type="component" value="Chromosome I"/>
</dbReference>
<sequence>MHVAYFAVTLAAVAATGFSGIGALVHFAPILPGMARARVPESWLTFPIGTLKTAGAVGLLAGLLGVPVIGTAAAAGLVLFFACAVHTHLLARDYSAQFGLANGFLVLVAAALVLGLAVS</sequence>